<dbReference type="Pfam" id="PF15928">
    <property type="entry name" value="DUF4746"/>
    <property type="match status" value="2"/>
</dbReference>
<dbReference type="SUPFAM" id="SSF52833">
    <property type="entry name" value="Thioredoxin-like"/>
    <property type="match status" value="1"/>
</dbReference>
<evidence type="ECO:0000259" key="5">
    <source>
        <dbReference type="Pfam" id="PF15928"/>
    </source>
</evidence>
<dbReference type="EMBL" id="KQ971343">
    <property type="protein sequence ID" value="KYB27226.1"/>
    <property type="molecule type" value="Genomic_DNA"/>
</dbReference>
<feature type="transmembrane region" description="Helical" evidence="3">
    <location>
        <begin position="985"/>
        <end position="1004"/>
    </location>
</feature>
<evidence type="ECO:0000256" key="2">
    <source>
        <dbReference type="SAM" id="MobiDB-lite"/>
    </source>
</evidence>
<feature type="compositionally biased region" description="Low complexity" evidence="2">
    <location>
        <begin position="520"/>
        <end position="546"/>
    </location>
</feature>
<reference evidence="6 7" key="2">
    <citation type="journal article" date="2010" name="Nucleic Acids Res.">
        <title>BeetleBase in 2010: revisions to provide comprehensive genomic information for Tribolium castaneum.</title>
        <authorList>
            <person name="Kim H.S."/>
            <person name="Murphy T."/>
            <person name="Xia J."/>
            <person name="Caragea D."/>
            <person name="Park Y."/>
            <person name="Beeman R.W."/>
            <person name="Lorenzen M.D."/>
            <person name="Butcher S."/>
            <person name="Manak J.R."/>
            <person name="Brown S.J."/>
        </authorList>
    </citation>
    <scope>GENOME REANNOTATION</scope>
    <source>
        <strain evidence="6 7">Georgia GA2</strain>
    </source>
</reference>
<dbReference type="Gene3D" id="3.40.30.10">
    <property type="entry name" value="Glutaredoxin"/>
    <property type="match status" value="1"/>
</dbReference>
<evidence type="ECO:0000256" key="1">
    <source>
        <dbReference type="SAM" id="Coils"/>
    </source>
</evidence>
<feature type="transmembrane region" description="Helical" evidence="3">
    <location>
        <begin position="1071"/>
        <end position="1094"/>
    </location>
</feature>
<dbReference type="eggNOG" id="KOG0907">
    <property type="taxonomic scope" value="Eukaryota"/>
</dbReference>
<dbReference type="PANTHER" id="PTHR46135:SF3">
    <property type="entry name" value="NME_NM23 FAMILY MEMBER 8"/>
    <property type="match status" value="1"/>
</dbReference>
<evidence type="ECO:0008006" key="8">
    <source>
        <dbReference type="Google" id="ProtNLM"/>
    </source>
</evidence>
<reference evidence="6 7" key="1">
    <citation type="journal article" date="2008" name="Nature">
        <title>The genome of the model beetle and pest Tribolium castaneum.</title>
        <authorList>
            <consortium name="Tribolium Genome Sequencing Consortium"/>
            <person name="Richards S."/>
            <person name="Gibbs R.A."/>
            <person name="Weinstock G.M."/>
            <person name="Brown S.J."/>
            <person name="Denell R."/>
            <person name="Beeman R.W."/>
            <person name="Gibbs R."/>
            <person name="Beeman R.W."/>
            <person name="Brown S.J."/>
            <person name="Bucher G."/>
            <person name="Friedrich M."/>
            <person name="Grimmelikhuijzen C.J."/>
            <person name="Klingler M."/>
            <person name="Lorenzen M."/>
            <person name="Richards S."/>
            <person name="Roth S."/>
            <person name="Schroder R."/>
            <person name="Tautz D."/>
            <person name="Zdobnov E.M."/>
            <person name="Muzny D."/>
            <person name="Gibbs R.A."/>
            <person name="Weinstock G.M."/>
            <person name="Attaway T."/>
            <person name="Bell S."/>
            <person name="Buhay C.J."/>
            <person name="Chandrabose M.N."/>
            <person name="Chavez D."/>
            <person name="Clerk-Blankenburg K.P."/>
            <person name="Cree A."/>
            <person name="Dao M."/>
            <person name="Davis C."/>
            <person name="Chacko J."/>
            <person name="Dinh H."/>
            <person name="Dugan-Rocha S."/>
            <person name="Fowler G."/>
            <person name="Garner T.T."/>
            <person name="Garnes J."/>
            <person name="Gnirke A."/>
            <person name="Hawes A."/>
            <person name="Hernandez J."/>
            <person name="Hines S."/>
            <person name="Holder M."/>
            <person name="Hume J."/>
            <person name="Jhangiani S.N."/>
            <person name="Joshi V."/>
            <person name="Khan Z.M."/>
            <person name="Jackson L."/>
            <person name="Kovar C."/>
            <person name="Kowis A."/>
            <person name="Lee S."/>
            <person name="Lewis L.R."/>
            <person name="Margolis J."/>
            <person name="Morgan M."/>
            <person name="Nazareth L.V."/>
            <person name="Nguyen N."/>
            <person name="Okwuonu G."/>
            <person name="Parker D."/>
            <person name="Richards S."/>
            <person name="Ruiz S.J."/>
            <person name="Santibanez J."/>
            <person name="Savard J."/>
            <person name="Scherer S.E."/>
            <person name="Schneider B."/>
            <person name="Sodergren E."/>
            <person name="Tautz D."/>
            <person name="Vattahil S."/>
            <person name="Villasana D."/>
            <person name="White C.S."/>
            <person name="Wright R."/>
            <person name="Park Y."/>
            <person name="Beeman R.W."/>
            <person name="Lord J."/>
            <person name="Oppert B."/>
            <person name="Lorenzen M."/>
            <person name="Brown S."/>
            <person name="Wang L."/>
            <person name="Savard J."/>
            <person name="Tautz D."/>
            <person name="Richards S."/>
            <person name="Weinstock G."/>
            <person name="Gibbs R.A."/>
            <person name="Liu Y."/>
            <person name="Worley K."/>
            <person name="Weinstock G."/>
            <person name="Elsik C.G."/>
            <person name="Reese J.T."/>
            <person name="Elhaik E."/>
            <person name="Landan G."/>
            <person name="Graur D."/>
            <person name="Arensburger P."/>
            <person name="Atkinson P."/>
            <person name="Beeman R.W."/>
            <person name="Beidler J."/>
            <person name="Brown S.J."/>
            <person name="Demuth J.P."/>
            <person name="Drury D.W."/>
            <person name="Du Y.Z."/>
            <person name="Fujiwara H."/>
            <person name="Lorenzen M."/>
            <person name="Maselli V."/>
            <person name="Osanai M."/>
            <person name="Park Y."/>
            <person name="Robertson H.M."/>
            <person name="Tu Z."/>
            <person name="Wang J.J."/>
            <person name="Wang S."/>
            <person name="Richards S."/>
            <person name="Song H."/>
            <person name="Zhang L."/>
            <person name="Sodergren E."/>
            <person name="Werner D."/>
            <person name="Stanke M."/>
            <person name="Morgenstern B."/>
            <person name="Solovyev V."/>
            <person name="Kosarev P."/>
            <person name="Brown G."/>
            <person name="Chen H.C."/>
            <person name="Ermolaeva O."/>
            <person name="Hlavina W."/>
            <person name="Kapustin Y."/>
            <person name="Kiryutin B."/>
            <person name="Kitts P."/>
            <person name="Maglott D."/>
            <person name="Pruitt K."/>
            <person name="Sapojnikov V."/>
            <person name="Souvorov A."/>
            <person name="Mackey A.J."/>
            <person name="Waterhouse R.M."/>
            <person name="Wyder S."/>
            <person name="Zdobnov E.M."/>
            <person name="Zdobnov E.M."/>
            <person name="Wyder S."/>
            <person name="Kriventseva E.V."/>
            <person name="Kadowaki T."/>
            <person name="Bork P."/>
            <person name="Aranda M."/>
            <person name="Bao R."/>
            <person name="Beermann A."/>
            <person name="Berns N."/>
            <person name="Bolognesi R."/>
            <person name="Bonneton F."/>
            <person name="Bopp D."/>
            <person name="Brown S.J."/>
            <person name="Bucher G."/>
            <person name="Butts T."/>
            <person name="Chaumot A."/>
            <person name="Denell R.E."/>
            <person name="Ferrier D.E."/>
            <person name="Friedrich M."/>
            <person name="Gordon C.M."/>
            <person name="Jindra M."/>
            <person name="Klingler M."/>
            <person name="Lan Q."/>
            <person name="Lattorff H.M."/>
            <person name="Laudet V."/>
            <person name="von Levetsow C."/>
            <person name="Liu Z."/>
            <person name="Lutz R."/>
            <person name="Lynch J.A."/>
            <person name="da Fonseca R.N."/>
            <person name="Posnien N."/>
            <person name="Reuter R."/>
            <person name="Roth S."/>
            <person name="Savard J."/>
            <person name="Schinko J.B."/>
            <person name="Schmitt C."/>
            <person name="Schoppmeier M."/>
            <person name="Schroder R."/>
            <person name="Shippy T.D."/>
            <person name="Simonnet F."/>
            <person name="Marques-Souza H."/>
            <person name="Tautz D."/>
            <person name="Tomoyasu Y."/>
            <person name="Trauner J."/>
            <person name="Van der Zee M."/>
            <person name="Vervoort M."/>
            <person name="Wittkopp N."/>
            <person name="Wimmer E.A."/>
            <person name="Yang X."/>
            <person name="Jones A.K."/>
            <person name="Sattelle D.B."/>
            <person name="Ebert P.R."/>
            <person name="Nelson D."/>
            <person name="Scott J.G."/>
            <person name="Beeman R.W."/>
            <person name="Muthukrishnan S."/>
            <person name="Kramer K.J."/>
            <person name="Arakane Y."/>
            <person name="Beeman R.W."/>
            <person name="Zhu Q."/>
            <person name="Hogenkamp D."/>
            <person name="Dixit R."/>
            <person name="Oppert B."/>
            <person name="Jiang H."/>
            <person name="Zou Z."/>
            <person name="Marshall J."/>
            <person name="Elpidina E."/>
            <person name="Vinokurov K."/>
            <person name="Oppert C."/>
            <person name="Zou Z."/>
            <person name="Evans J."/>
            <person name="Lu Z."/>
            <person name="Zhao P."/>
            <person name="Sumathipala N."/>
            <person name="Altincicek B."/>
            <person name="Vilcinskas A."/>
            <person name="Williams M."/>
            <person name="Hultmark D."/>
            <person name="Hetru C."/>
            <person name="Jiang H."/>
            <person name="Grimmelikhuijzen C.J."/>
            <person name="Hauser F."/>
            <person name="Cazzamali G."/>
            <person name="Williamson M."/>
            <person name="Park Y."/>
            <person name="Li B."/>
            <person name="Tanaka Y."/>
            <person name="Predel R."/>
            <person name="Neupert S."/>
            <person name="Schachtner J."/>
            <person name="Verleyen P."/>
            <person name="Raible F."/>
            <person name="Bork P."/>
            <person name="Friedrich M."/>
            <person name="Walden K.K."/>
            <person name="Robertson H.M."/>
            <person name="Angeli S."/>
            <person name="Foret S."/>
            <person name="Bucher G."/>
            <person name="Schuetz S."/>
            <person name="Maleszka R."/>
            <person name="Wimmer E.A."/>
            <person name="Beeman R.W."/>
            <person name="Lorenzen M."/>
            <person name="Tomoyasu Y."/>
            <person name="Miller S.C."/>
            <person name="Grossmann D."/>
            <person name="Bucher G."/>
        </authorList>
    </citation>
    <scope>NUCLEOTIDE SEQUENCE [LARGE SCALE GENOMIC DNA]</scope>
    <source>
        <strain evidence="6 7">Georgia GA2</strain>
    </source>
</reference>
<keyword evidence="3" id="KW-0812">Transmembrane</keyword>
<feature type="domain" description="Thioredoxin" evidence="4">
    <location>
        <begin position="13"/>
        <end position="108"/>
    </location>
</feature>
<feature type="region of interest" description="Disordered" evidence="2">
    <location>
        <begin position="813"/>
        <end position="868"/>
    </location>
</feature>
<protein>
    <recommendedName>
        <fullName evidence="8">Thioredoxin domain-containing protein</fullName>
    </recommendedName>
</protein>
<keyword evidence="3" id="KW-1133">Transmembrane helix</keyword>
<evidence type="ECO:0000256" key="3">
    <source>
        <dbReference type="SAM" id="Phobius"/>
    </source>
</evidence>
<dbReference type="InterPro" id="IPR051766">
    <property type="entry name" value="TXND_domain-containing"/>
</dbReference>
<feature type="compositionally biased region" description="Acidic residues" evidence="2">
    <location>
        <begin position="447"/>
        <end position="460"/>
    </location>
</feature>
<feature type="coiled-coil region" evidence="1">
    <location>
        <begin position="110"/>
        <end position="168"/>
    </location>
</feature>
<dbReference type="InterPro" id="IPR017937">
    <property type="entry name" value="Thioredoxin_CS"/>
</dbReference>
<dbReference type="InterPro" id="IPR036249">
    <property type="entry name" value="Thioredoxin-like_sf"/>
</dbReference>
<dbReference type="AlphaFoldDB" id="A0A139WH38"/>
<feature type="region of interest" description="Disordered" evidence="2">
    <location>
        <begin position="520"/>
        <end position="553"/>
    </location>
</feature>
<feature type="region of interest" description="Disordered" evidence="2">
    <location>
        <begin position="447"/>
        <end position="479"/>
    </location>
</feature>
<dbReference type="GO" id="GO:0045454">
    <property type="term" value="P:cell redox homeostasis"/>
    <property type="evidence" value="ECO:0000318"/>
    <property type="project" value="GO_Central"/>
</dbReference>
<dbReference type="InParanoid" id="A0A139WH38"/>
<proteinExistence type="predicted"/>
<dbReference type="PANTHER" id="PTHR46135">
    <property type="entry name" value="NME/NM23 FAMILY MEMBER 8"/>
    <property type="match status" value="1"/>
</dbReference>
<dbReference type="CDD" id="cd02948">
    <property type="entry name" value="TRX_NDPK"/>
    <property type="match status" value="1"/>
</dbReference>
<feature type="compositionally biased region" description="Basic and acidic residues" evidence="2">
    <location>
        <begin position="832"/>
        <end position="844"/>
    </location>
</feature>
<keyword evidence="1" id="KW-0175">Coiled coil</keyword>
<dbReference type="Pfam" id="PF00085">
    <property type="entry name" value="Thioredoxin"/>
    <property type="match status" value="1"/>
</dbReference>
<dbReference type="InterPro" id="IPR031827">
    <property type="entry name" value="DUF4746"/>
</dbReference>
<feature type="domain" description="DUF4746" evidence="5">
    <location>
        <begin position="623"/>
        <end position="781"/>
    </location>
</feature>
<organism evidence="6 7">
    <name type="scientific">Tribolium castaneum</name>
    <name type="common">Red flour beetle</name>
    <dbReference type="NCBI Taxonomy" id="7070"/>
    <lineage>
        <taxon>Eukaryota</taxon>
        <taxon>Metazoa</taxon>
        <taxon>Ecdysozoa</taxon>
        <taxon>Arthropoda</taxon>
        <taxon>Hexapoda</taxon>
        <taxon>Insecta</taxon>
        <taxon>Pterygota</taxon>
        <taxon>Neoptera</taxon>
        <taxon>Endopterygota</taxon>
        <taxon>Coleoptera</taxon>
        <taxon>Polyphaga</taxon>
        <taxon>Cucujiformia</taxon>
        <taxon>Tenebrionidae</taxon>
        <taxon>Tenebrionidae incertae sedis</taxon>
        <taxon>Tribolium</taxon>
    </lineage>
</organism>
<evidence type="ECO:0000259" key="4">
    <source>
        <dbReference type="Pfam" id="PF00085"/>
    </source>
</evidence>
<dbReference type="STRING" id="7070.A0A139WH38"/>
<dbReference type="GO" id="GO:0005739">
    <property type="term" value="C:mitochondrion"/>
    <property type="evidence" value="ECO:0000318"/>
    <property type="project" value="GO_Central"/>
</dbReference>
<feature type="transmembrane region" description="Helical" evidence="3">
    <location>
        <begin position="1100"/>
        <end position="1120"/>
    </location>
</feature>
<feature type="domain" description="DUF4746" evidence="5">
    <location>
        <begin position="163"/>
        <end position="457"/>
    </location>
</feature>
<sequence>MAKKGQAIQLQTEVNNDEDWEKLLQRDGLIVVDVYSEWCGPCSGMTATLKKLKLEIGGDVLQLAIAKADKITALERFRNKSEPTWMFIINGKMVNFMFGANAPKLTRLITEELRKENEARQGRRDRVQNEISDITEEERERLDVVERQRRAAKEKEEAKAAKELFERRTAECHKILETLQHMGIILIFPHAKTSYQEAFGDLLGEAGLTISQTEKVDLTEQILDELFYFGEMPFPEEALEELLNNTCMILQVKPIPARDVEEPTDELILQILYGPSKKPPGSSDCPARVLAKLPEPSEEEVHEKTARESVGVWAPENELIKATALRLFFHKLTEHYLIPEPEPTPPHYAVVFEAMRRHEIASFMEKYSDQVIRYGFFTSERPEEAKLVAKSIYKYERSPDRTPNEKMVIQLAKKKSECVLAFAQLKPLYISPNIKEGERECRLFFGDDYDEPPEEEEIEEQKEVPATPKSKSEQASVLDQDIEGSQVVALEEGEIVEGVPEEGAEAVAVAEEGAPLVGEVPPAEGEAPPAEGVPPETEPSVVVEPEASPPDQPENLVHVSEIALEEMLFFAEEEVEQFQNEELFKKPSMALLMKRSSENLPNTIDDVVAQMVYGNHRKPPGDENCPYRKLITTKDNVELPGIWAPTNSLCKAMGLKWLFPNISGPYKLPEVEPTPPHVIIAYDAFKYKEVMELGNQFPSAIMKYGFFSNHTPGSAQLITKTVDKFEKQTTPPTYEEKIVVQLAKSDDCFESFYDLGPSYISLDTVQGAEEAQLFFPPTYDIPEDIIMEIKKKPKKKTKSKFVAVVEAHEEKLLQGDIKEENDLEEQASEDNADGRQLTEEKATEMEEEEEEEGDEGGEDIVDKATSPMDDAKEEDTLNFVPTLLQMLYFTLTQLTLIFKHGLADQILSVLPLWEIDSAGQETALKIRKEAKIYTFCTLVTTATAVVAVLLLTSPQDNADQVIIIFCKFRELFPYQNWVFARLSKLIYLLLILAAPAHTYQTIYVTQHLKFQLYLLNEYLKGLGSYKKMDRNALFYDTEYQKLVRFRLTVCIKRHLEIINARNNAVGLMDNYIVPFIITGALLVAGLLLSAFHLVGEVHLPWWHCAALGIPVFLCACYFFVSGQALESESERVMTTLMELDWYDWYSHNKKMFLFFFK</sequence>
<name>A0A139WH38_TRICA</name>
<keyword evidence="3" id="KW-0472">Membrane</keyword>
<feature type="transmembrane region" description="Helical" evidence="3">
    <location>
        <begin position="879"/>
        <end position="898"/>
    </location>
</feature>
<feature type="compositionally biased region" description="Acidic residues" evidence="2">
    <location>
        <begin position="821"/>
        <end position="831"/>
    </location>
</feature>
<keyword evidence="7" id="KW-1185">Reference proteome</keyword>
<evidence type="ECO:0000313" key="7">
    <source>
        <dbReference type="Proteomes" id="UP000007266"/>
    </source>
</evidence>
<dbReference type="PROSITE" id="PS00194">
    <property type="entry name" value="THIOREDOXIN_1"/>
    <property type="match status" value="1"/>
</dbReference>
<evidence type="ECO:0000313" key="6">
    <source>
        <dbReference type="EMBL" id="KYB27226.1"/>
    </source>
</evidence>
<dbReference type="Proteomes" id="UP000007266">
    <property type="component" value="Linkage group 5"/>
</dbReference>
<gene>
    <name evidence="6" type="primary">AUGUSTUS-3.0.2_33152</name>
    <name evidence="6" type="ORF">TcasGA2_TC033152</name>
</gene>
<accession>A0A139WH38</accession>
<feature type="transmembrane region" description="Helical" evidence="3">
    <location>
        <begin position="932"/>
        <end position="951"/>
    </location>
</feature>
<feature type="compositionally biased region" description="Acidic residues" evidence="2">
    <location>
        <begin position="845"/>
        <end position="859"/>
    </location>
</feature>
<dbReference type="InterPro" id="IPR013766">
    <property type="entry name" value="Thioredoxin_domain"/>
</dbReference>